<dbReference type="OrthoDB" id="7205533at2"/>
<keyword evidence="1" id="KW-0808">Transferase</keyword>
<reference evidence="4 5" key="1">
    <citation type="journal article" date="2014" name="Int. J. Syst. Evol. Microbiol.">
        <title>Phylogenomics and the dynamic genome evolution of the genus Streptococcus.</title>
        <authorList>
            <consortium name="The Broad Institute Genome Sequencing Platform"/>
            <person name="Richards V.P."/>
            <person name="Palmer S.R."/>
            <person name="Pavinski Bitar P.D."/>
            <person name="Qin X."/>
            <person name="Weinstock G.M."/>
            <person name="Highlander S.K."/>
            <person name="Town C.D."/>
            <person name="Burne R.A."/>
            <person name="Stanhope M.J."/>
        </authorList>
    </citation>
    <scope>NUCLEOTIDE SEQUENCE [LARGE SCALE GENOMIC DNA]</scope>
    <source>
        <strain evidence="4 5">NCTC 11558</strain>
    </source>
</reference>
<dbReference type="GO" id="GO:0016747">
    <property type="term" value="F:acyltransferase activity, transferring groups other than amino-acyl groups"/>
    <property type="evidence" value="ECO:0007669"/>
    <property type="project" value="InterPro"/>
</dbReference>
<sequence length="169" mass="20185">MIIKVKDDKLSILAALAKKTFQETFAHDNSKEQLEQFFNQTYHLSALQAEMFTKESETYFIKDNDKEVGFLKINWGRAQTEQKLEQALEIQRLYVLKEYQGLGLGKKLFEFALTQAKKRHFNWVWLGVWERNTKAQAFYQHYGFEKFGEHPFFVGDKMDIDWLMRKKVQ</sequence>
<dbReference type="Proteomes" id="UP000003573">
    <property type="component" value="Unassembled WGS sequence"/>
</dbReference>
<dbReference type="STRING" id="764298.STRMA_0943"/>
<evidence type="ECO:0000259" key="3">
    <source>
        <dbReference type="PROSITE" id="PS51186"/>
    </source>
</evidence>
<dbReference type="Pfam" id="PF00583">
    <property type="entry name" value="Acetyltransf_1"/>
    <property type="match status" value="1"/>
</dbReference>
<dbReference type="InterPro" id="IPR051556">
    <property type="entry name" value="N-term/lysine_N-AcTrnsfr"/>
</dbReference>
<dbReference type="AlphaFoldDB" id="G5JWH1"/>
<accession>G5JWH1</accession>
<keyword evidence="2" id="KW-0012">Acyltransferase</keyword>
<feature type="domain" description="N-acetyltransferase" evidence="3">
    <location>
        <begin position="1"/>
        <end position="169"/>
    </location>
</feature>
<dbReference type="eggNOG" id="COG0456">
    <property type="taxonomic scope" value="Bacteria"/>
</dbReference>
<dbReference type="InterPro" id="IPR016181">
    <property type="entry name" value="Acyl_CoA_acyltransferase"/>
</dbReference>
<keyword evidence="5" id="KW-1185">Reference proteome</keyword>
<gene>
    <name evidence="4" type="ORF">STRMA_0943</name>
</gene>
<evidence type="ECO:0000313" key="4">
    <source>
        <dbReference type="EMBL" id="EHJ52899.1"/>
    </source>
</evidence>
<proteinExistence type="predicted"/>
<dbReference type="RefSeq" id="WP_003081495.1">
    <property type="nucleotide sequence ID" value="NZ_AEUW02000001.1"/>
</dbReference>
<evidence type="ECO:0000256" key="2">
    <source>
        <dbReference type="ARBA" id="ARBA00023315"/>
    </source>
</evidence>
<dbReference type="InterPro" id="IPR000182">
    <property type="entry name" value="GNAT_dom"/>
</dbReference>
<evidence type="ECO:0000313" key="5">
    <source>
        <dbReference type="Proteomes" id="UP000003573"/>
    </source>
</evidence>
<dbReference type="PANTHER" id="PTHR42919">
    <property type="entry name" value="N-ALPHA-ACETYLTRANSFERASE"/>
    <property type="match status" value="1"/>
</dbReference>
<dbReference type="CDD" id="cd04301">
    <property type="entry name" value="NAT_SF"/>
    <property type="match status" value="1"/>
</dbReference>
<dbReference type="PANTHER" id="PTHR42919:SF8">
    <property type="entry name" value="N-ALPHA-ACETYLTRANSFERASE 50"/>
    <property type="match status" value="1"/>
</dbReference>
<protein>
    <submittedName>
        <fullName evidence="4">FR47-like protein</fullName>
    </submittedName>
</protein>
<name>G5JWH1_9STRE</name>
<dbReference type="Gene3D" id="3.40.630.30">
    <property type="match status" value="1"/>
</dbReference>
<organism evidence="4 5">
    <name type="scientific">Streptococcus macacae NCTC 11558</name>
    <dbReference type="NCBI Taxonomy" id="764298"/>
    <lineage>
        <taxon>Bacteria</taxon>
        <taxon>Bacillati</taxon>
        <taxon>Bacillota</taxon>
        <taxon>Bacilli</taxon>
        <taxon>Lactobacillales</taxon>
        <taxon>Streptococcaceae</taxon>
        <taxon>Streptococcus</taxon>
    </lineage>
</organism>
<comment type="caution">
    <text evidence="4">The sequence shown here is derived from an EMBL/GenBank/DDBJ whole genome shotgun (WGS) entry which is preliminary data.</text>
</comment>
<dbReference type="EMBL" id="AEUW02000001">
    <property type="protein sequence ID" value="EHJ52899.1"/>
    <property type="molecule type" value="Genomic_DNA"/>
</dbReference>
<evidence type="ECO:0000256" key="1">
    <source>
        <dbReference type="ARBA" id="ARBA00022679"/>
    </source>
</evidence>
<dbReference type="SUPFAM" id="SSF55729">
    <property type="entry name" value="Acyl-CoA N-acyltransferases (Nat)"/>
    <property type="match status" value="1"/>
</dbReference>
<dbReference type="PROSITE" id="PS51186">
    <property type="entry name" value="GNAT"/>
    <property type="match status" value="1"/>
</dbReference>